<accession>A0A1L7XAR7</accession>
<dbReference type="PANTHER" id="PTHR45458">
    <property type="entry name" value="SHORT-CHAIN DEHYDROGENASE/REDUCTASE SDR"/>
    <property type="match status" value="1"/>
</dbReference>
<dbReference type="PANTHER" id="PTHR45458:SF1">
    <property type="entry name" value="SHORT CHAIN DEHYDROGENASE"/>
    <property type="match status" value="1"/>
</dbReference>
<evidence type="ECO:0000313" key="1">
    <source>
        <dbReference type="EMBL" id="CZR62130.1"/>
    </source>
</evidence>
<name>A0A1L7XAR7_9HELO</name>
<proteinExistence type="predicted"/>
<dbReference type="GO" id="GO:0016616">
    <property type="term" value="F:oxidoreductase activity, acting on the CH-OH group of donors, NAD or NADP as acceptor"/>
    <property type="evidence" value="ECO:0007669"/>
    <property type="project" value="TreeGrafter"/>
</dbReference>
<gene>
    <name evidence="1" type="ORF">PAC_12027</name>
</gene>
<reference evidence="1 2" key="1">
    <citation type="submission" date="2016-03" db="EMBL/GenBank/DDBJ databases">
        <authorList>
            <person name="Ploux O."/>
        </authorList>
    </citation>
    <scope>NUCLEOTIDE SEQUENCE [LARGE SCALE GENOMIC DNA]</scope>
    <source>
        <strain evidence="1 2">UAMH 11012</strain>
    </source>
</reference>
<dbReference type="SUPFAM" id="SSF51735">
    <property type="entry name" value="NAD(P)-binding Rossmann-fold domains"/>
    <property type="match status" value="1"/>
</dbReference>
<dbReference type="Pfam" id="PF00106">
    <property type="entry name" value="adh_short"/>
    <property type="match status" value="1"/>
</dbReference>
<dbReference type="AlphaFoldDB" id="A0A1L7XAR7"/>
<dbReference type="EMBL" id="FJOG01000020">
    <property type="protein sequence ID" value="CZR62130.1"/>
    <property type="molecule type" value="Genomic_DNA"/>
</dbReference>
<dbReference type="OrthoDB" id="9876299at2759"/>
<protein>
    <submittedName>
        <fullName evidence="1">Related to protoporphyrinogen oxidase</fullName>
    </submittedName>
</protein>
<dbReference type="InterPro" id="IPR052184">
    <property type="entry name" value="SDR_enzymes"/>
</dbReference>
<sequence>MPQTWLIVGASRGIGLEFVSQLLTLGHTVIATARAPTTAPPVDATGNESKLWSLTGTPNGHNLTILECDVSSEKSIKEFTEQVRKLGRMGCVLERGGGVIDVVVLNAGVLDYPNRISEISQQAFHHHLTTNTIGPLLTASSLLSLSGPPPLPPVESLIPKSPNGPPPSPFLPSVPIHIRTLVFISSDSGSTTLFRGFEDGFGAYSVSKVALNQGLRHLAAELQLKSKQNSSSSASTYLSSPSASPSKPPVVLAIHPGEVATDMASNVDLAWEVEGIISPEESIRSMLKVIADKGWGGMDEGGVASSQREGRKGEVGEATFWTWEGRRYPW</sequence>
<dbReference type="InterPro" id="IPR036291">
    <property type="entry name" value="NAD(P)-bd_dom_sf"/>
</dbReference>
<evidence type="ECO:0000313" key="2">
    <source>
        <dbReference type="Proteomes" id="UP000184330"/>
    </source>
</evidence>
<dbReference type="Gene3D" id="3.40.50.720">
    <property type="entry name" value="NAD(P)-binding Rossmann-like Domain"/>
    <property type="match status" value="1"/>
</dbReference>
<keyword evidence="2" id="KW-1185">Reference proteome</keyword>
<dbReference type="InterPro" id="IPR002347">
    <property type="entry name" value="SDR_fam"/>
</dbReference>
<dbReference type="Proteomes" id="UP000184330">
    <property type="component" value="Unassembled WGS sequence"/>
</dbReference>
<organism evidence="1 2">
    <name type="scientific">Phialocephala subalpina</name>
    <dbReference type="NCBI Taxonomy" id="576137"/>
    <lineage>
        <taxon>Eukaryota</taxon>
        <taxon>Fungi</taxon>
        <taxon>Dikarya</taxon>
        <taxon>Ascomycota</taxon>
        <taxon>Pezizomycotina</taxon>
        <taxon>Leotiomycetes</taxon>
        <taxon>Helotiales</taxon>
        <taxon>Mollisiaceae</taxon>
        <taxon>Phialocephala</taxon>
        <taxon>Phialocephala fortinii species complex</taxon>
    </lineage>
</organism>